<reference evidence="2 3" key="1">
    <citation type="submission" date="2018-06" db="EMBL/GenBank/DDBJ databases">
        <title>Comparative genomics reveals the genomic features of Rhizophagus irregularis, R. cerebriforme, R. diaphanum and Gigaspora rosea, and their symbiotic lifestyle signature.</title>
        <authorList>
            <person name="Morin E."/>
            <person name="San Clemente H."/>
            <person name="Chen E.C.H."/>
            <person name="De La Providencia I."/>
            <person name="Hainaut M."/>
            <person name="Kuo A."/>
            <person name="Kohler A."/>
            <person name="Murat C."/>
            <person name="Tang N."/>
            <person name="Roy S."/>
            <person name="Loubradou J."/>
            <person name="Henrissat B."/>
            <person name="Grigoriev I.V."/>
            <person name="Corradi N."/>
            <person name="Roux C."/>
            <person name="Martin F.M."/>
        </authorList>
    </citation>
    <scope>NUCLEOTIDE SEQUENCE [LARGE SCALE GENOMIC DNA]</scope>
    <source>
        <strain evidence="2 3">DAOM 194757</strain>
    </source>
</reference>
<evidence type="ECO:0000313" key="2">
    <source>
        <dbReference type="EMBL" id="RIB07844.1"/>
    </source>
</evidence>
<keyword evidence="1" id="KW-1133">Transmembrane helix</keyword>
<gene>
    <name evidence="2" type="ORF">C2G38_2112586</name>
</gene>
<organism evidence="2 3">
    <name type="scientific">Gigaspora rosea</name>
    <dbReference type="NCBI Taxonomy" id="44941"/>
    <lineage>
        <taxon>Eukaryota</taxon>
        <taxon>Fungi</taxon>
        <taxon>Fungi incertae sedis</taxon>
        <taxon>Mucoromycota</taxon>
        <taxon>Glomeromycotina</taxon>
        <taxon>Glomeromycetes</taxon>
        <taxon>Diversisporales</taxon>
        <taxon>Gigasporaceae</taxon>
        <taxon>Gigaspora</taxon>
    </lineage>
</organism>
<keyword evidence="1" id="KW-0472">Membrane</keyword>
<proteinExistence type="predicted"/>
<feature type="transmembrane region" description="Helical" evidence="1">
    <location>
        <begin position="63"/>
        <end position="88"/>
    </location>
</feature>
<keyword evidence="1" id="KW-0812">Transmembrane</keyword>
<sequence>MLSSSLCSHFFWCFRHCCVVFLLSFFLLCRVVKWFRFFFGLSSFCGVFAVVFFFVLLSLLCSVFVVVFFGAFIVVRVVLFVALLWCFYRRFVCFWLSFGGVFGCRLWSFHRRLMVLFVIVWCFWWSFSIV</sequence>
<feature type="transmembrane region" description="Helical" evidence="1">
    <location>
        <begin position="35"/>
        <end position="57"/>
    </location>
</feature>
<keyword evidence="3" id="KW-1185">Reference proteome</keyword>
<evidence type="ECO:0000256" key="1">
    <source>
        <dbReference type="SAM" id="Phobius"/>
    </source>
</evidence>
<name>A0A397UCC1_9GLOM</name>
<dbReference type="AlphaFoldDB" id="A0A397UCC1"/>
<accession>A0A397UCC1</accession>
<dbReference type="Proteomes" id="UP000266673">
    <property type="component" value="Unassembled WGS sequence"/>
</dbReference>
<dbReference type="EMBL" id="QKWP01001591">
    <property type="protein sequence ID" value="RIB07844.1"/>
    <property type="molecule type" value="Genomic_DNA"/>
</dbReference>
<evidence type="ECO:0000313" key="3">
    <source>
        <dbReference type="Proteomes" id="UP000266673"/>
    </source>
</evidence>
<protein>
    <submittedName>
        <fullName evidence="2">Uncharacterized protein</fullName>
    </submittedName>
</protein>
<feature type="transmembrane region" description="Helical" evidence="1">
    <location>
        <begin position="109"/>
        <end position="127"/>
    </location>
</feature>
<comment type="caution">
    <text evidence="2">The sequence shown here is derived from an EMBL/GenBank/DDBJ whole genome shotgun (WGS) entry which is preliminary data.</text>
</comment>
<feature type="transmembrane region" description="Helical" evidence="1">
    <location>
        <begin position="6"/>
        <end position="28"/>
    </location>
</feature>